<dbReference type="EMBL" id="CP036339">
    <property type="protein sequence ID" value="QDT72942.1"/>
    <property type="molecule type" value="Genomic_DNA"/>
</dbReference>
<dbReference type="Pfam" id="PF06155">
    <property type="entry name" value="GBBH-like_N"/>
    <property type="match status" value="1"/>
</dbReference>
<proteinExistence type="predicted"/>
<evidence type="ECO:0000256" key="1">
    <source>
        <dbReference type="ARBA" id="ARBA00022723"/>
    </source>
</evidence>
<dbReference type="KEGG" id="llh:I41_21270"/>
<keyword evidence="5" id="KW-1185">Reference proteome</keyword>
<dbReference type="PANTHER" id="PTHR35303">
    <property type="entry name" value="OS02G0197800 PROTEIN"/>
    <property type="match status" value="1"/>
</dbReference>
<feature type="domain" description="Gamma-butyrobetaine hydroxylase-like N-terminal" evidence="3">
    <location>
        <begin position="2"/>
        <end position="78"/>
    </location>
</feature>
<organism evidence="4 5">
    <name type="scientific">Lacipirellula limnantheis</name>
    <dbReference type="NCBI Taxonomy" id="2528024"/>
    <lineage>
        <taxon>Bacteria</taxon>
        <taxon>Pseudomonadati</taxon>
        <taxon>Planctomycetota</taxon>
        <taxon>Planctomycetia</taxon>
        <taxon>Pirellulales</taxon>
        <taxon>Lacipirellulaceae</taxon>
        <taxon>Lacipirellula</taxon>
    </lineage>
</organism>
<keyword evidence="1" id="KW-0479">Metal-binding</keyword>
<gene>
    <name evidence="4" type="ORF">I41_21270</name>
</gene>
<reference evidence="4 5" key="1">
    <citation type="submission" date="2019-02" db="EMBL/GenBank/DDBJ databases">
        <title>Deep-cultivation of Planctomycetes and their phenomic and genomic characterization uncovers novel biology.</title>
        <authorList>
            <person name="Wiegand S."/>
            <person name="Jogler M."/>
            <person name="Boedeker C."/>
            <person name="Pinto D."/>
            <person name="Vollmers J."/>
            <person name="Rivas-Marin E."/>
            <person name="Kohn T."/>
            <person name="Peeters S.H."/>
            <person name="Heuer A."/>
            <person name="Rast P."/>
            <person name="Oberbeckmann S."/>
            <person name="Bunk B."/>
            <person name="Jeske O."/>
            <person name="Meyerdierks A."/>
            <person name="Storesund J.E."/>
            <person name="Kallscheuer N."/>
            <person name="Luecker S."/>
            <person name="Lage O.M."/>
            <person name="Pohl T."/>
            <person name="Merkel B.J."/>
            <person name="Hornburger P."/>
            <person name="Mueller R.-W."/>
            <person name="Bruemmer F."/>
            <person name="Labrenz M."/>
            <person name="Spormann A.M."/>
            <person name="Op den Camp H."/>
            <person name="Overmann J."/>
            <person name="Amann R."/>
            <person name="Jetten M.S.M."/>
            <person name="Mascher T."/>
            <person name="Medema M.H."/>
            <person name="Devos D.P."/>
            <person name="Kaster A.-K."/>
            <person name="Ovreas L."/>
            <person name="Rohde M."/>
            <person name="Galperin M.Y."/>
            <person name="Jogler C."/>
        </authorList>
    </citation>
    <scope>NUCLEOTIDE SEQUENCE [LARGE SCALE GENOMIC DNA]</scope>
    <source>
        <strain evidence="4 5">I41</strain>
    </source>
</reference>
<keyword evidence="2" id="KW-0408">Iron</keyword>
<dbReference type="GO" id="GO:0046872">
    <property type="term" value="F:metal ion binding"/>
    <property type="evidence" value="ECO:0007669"/>
    <property type="project" value="UniProtKB-KW"/>
</dbReference>
<evidence type="ECO:0000256" key="2">
    <source>
        <dbReference type="ARBA" id="ARBA00023004"/>
    </source>
</evidence>
<evidence type="ECO:0000313" key="4">
    <source>
        <dbReference type="EMBL" id="QDT72942.1"/>
    </source>
</evidence>
<dbReference type="AlphaFoldDB" id="A0A517TX49"/>
<name>A0A517TX49_9BACT</name>
<dbReference type="InterPro" id="IPR038492">
    <property type="entry name" value="GBBH-like_N_sf"/>
</dbReference>
<accession>A0A517TX49</accession>
<evidence type="ECO:0000313" key="5">
    <source>
        <dbReference type="Proteomes" id="UP000317909"/>
    </source>
</evidence>
<dbReference type="InterPro" id="IPR010376">
    <property type="entry name" value="GBBH-like_N"/>
</dbReference>
<evidence type="ECO:0000259" key="3">
    <source>
        <dbReference type="Pfam" id="PF06155"/>
    </source>
</evidence>
<sequence length="88" mass="10144">MLRVAWADREDRLAFRFLRGECQCAQCVNEWTGARILDPATVSEQISIERMELVGAYAVRIHWSEGHQSGLYTWERLRTLGEGPPSHE</sequence>
<protein>
    <recommendedName>
        <fullName evidence="3">Gamma-butyrobetaine hydroxylase-like N-terminal domain-containing protein</fullName>
    </recommendedName>
</protein>
<dbReference type="PANTHER" id="PTHR35303:SF5">
    <property type="entry name" value="OS02G0197800 PROTEIN"/>
    <property type="match status" value="1"/>
</dbReference>
<dbReference type="Gene3D" id="3.30.2020.30">
    <property type="match status" value="1"/>
</dbReference>
<dbReference type="Proteomes" id="UP000317909">
    <property type="component" value="Chromosome"/>
</dbReference>